<accession>A0A8T0H1N6</accession>
<dbReference type="EMBL" id="CM026429">
    <property type="protein sequence ID" value="KAG0565053.1"/>
    <property type="molecule type" value="Genomic_DNA"/>
</dbReference>
<gene>
    <name evidence="1" type="ORF">KC19_8G159600</name>
</gene>
<organism evidence="1 2">
    <name type="scientific">Ceratodon purpureus</name>
    <name type="common">Fire moss</name>
    <name type="synonym">Dicranum purpureum</name>
    <dbReference type="NCBI Taxonomy" id="3225"/>
    <lineage>
        <taxon>Eukaryota</taxon>
        <taxon>Viridiplantae</taxon>
        <taxon>Streptophyta</taxon>
        <taxon>Embryophyta</taxon>
        <taxon>Bryophyta</taxon>
        <taxon>Bryophytina</taxon>
        <taxon>Bryopsida</taxon>
        <taxon>Dicranidae</taxon>
        <taxon>Pseudoditrichales</taxon>
        <taxon>Ditrichaceae</taxon>
        <taxon>Ceratodon</taxon>
    </lineage>
</organism>
<evidence type="ECO:0000313" key="2">
    <source>
        <dbReference type="Proteomes" id="UP000822688"/>
    </source>
</evidence>
<keyword evidence="2" id="KW-1185">Reference proteome</keyword>
<dbReference type="AlphaFoldDB" id="A0A8T0H1N6"/>
<evidence type="ECO:0000313" key="1">
    <source>
        <dbReference type="EMBL" id="KAG0565053.1"/>
    </source>
</evidence>
<dbReference type="Proteomes" id="UP000822688">
    <property type="component" value="Chromosome 8"/>
</dbReference>
<protein>
    <submittedName>
        <fullName evidence="1">Uncharacterized protein</fullName>
    </submittedName>
</protein>
<name>A0A8T0H1N6_CERPU</name>
<comment type="caution">
    <text evidence="1">The sequence shown here is derived from an EMBL/GenBank/DDBJ whole genome shotgun (WGS) entry which is preliminary data.</text>
</comment>
<reference evidence="1" key="1">
    <citation type="submission" date="2020-06" db="EMBL/GenBank/DDBJ databases">
        <title>WGS assembly of Ceratodon purpureus strain R40.</title>
        <authorList>
            <person name="Carey S.B."/>
            <person name="Jenkins J."/>
            <person name="Shu S."/>
            <person name="Lovell J.T."/>
            <person name="Sreedasyam A."/>
            <person name="Maumus F."/>
            <person name="Tiley G.P."/>
            <person name="Fernandez-Pozo N."/>
            <person name="Barry K."/>
            <person name="Chen C."/>
            <person name="Wang M."/>
            <person name="Lipzen A."/>
            <person name="Daum C."/>
            <person name="Saski C.A."/>
            <person name="Payton A.C."/>
            <person name="Mcbreen J.C."/>
            <person name="Conrad R.E."/>
            <person name="Kollar L.M."/>
            <person name="Olsson S."/>
            <person name="Huttunen S."/>
            <person name="Landis J.B."/>
            <person name="Wickett N.J."/>
            <person name="Johnson M.G."/>
            <person name="Rensing S.A."/>
            <person name="Grimwood J."/>
            <person name="Schmutz J."/>
            <person name="Mcdaniel S.F."/>
        </authorList>
    </citation>
    <scope>NUCLEOTIDE SEQUENCE</scope>
    <source>
        <strain evidence="1">R40</strain>
    </source>
</reference>
<sequence length="116" mass="13597">MYKPTFCIYNVIVTPCFCVYHPWCVSMHTWIYNHCANSNCQEKFPDSWLKSFGLHGIEEPYKGSVKTESSVKKQFYLNLDIGGLNYIPKRKFAMTNYLVQLLKSPLYVLLRMTLDP</sequence>
<proteinExistence type="predicted"/>